<dbReference type="EMBL" id="BSXT01000775">
    <property type="protein sequence ID" value="GMF33967.1"/>
    <property type="molecule type" value="Genomic_DNA"/>
</dbReference>
<gene>
    <name evidence="1" type="ORF">Pfra01_000859400</name>
</gene>
<dbReference type="OrthoDB" id="122840at2759"/>
<name>A0A9W6X977_9STRA</name>
<sequence length="150" mass="16602">MSEALADPERDIAYTALQGVAPSYFEQVQEAAAVISSGEADRSLRFANQTIDNQRRVIQCQKNVLRYNGRISVTDPALARAAAAGIDASGLLPGDLALNARLCRLLETRWPELSQVQPREVREITLRISGPWRQLMDTFGWAILQCGHHS</sequence>
<evidence type="ECO:0000313" key="2">
    <source>
        <dbReference type="Proteomes" id="UP001165121"/>
    </source>
</evidence>
<protein>
    <submittedName>
        <fullName evidence="1">Unnamed protein product</fullName>
    </submittedName>
</protein>
<comment type="caution">
    <text evidence="1">The sequence shown here is derived from an EMBL/GenBank/DDBJ whole genome shotgun (WGS) entry which is preliminary data.</text>
</comment>
<dbReference type="Proteomes" id="UP001165121">
    <property type="component" value="Unassembled WGS sequence"/>
</dbReference>
<reference evidence="1" key="1">
    <citation type="submission" date="2023-04" db="EMBL/GenBank/DDBJ databases">
        <title>Phytophthora fragariaefolia NBRC 109709.</title>
        <authorList>
            <person name="Ichikawa N."/>
            <person name="Sato H."/>
            <person name="Tonouchi N."/>
        </authorList>
    </citation>
    <scope>NUCLEOTIDE SEQUENCE</scope>
    <source>
        <strain evidence="1">NBRC 109709</strain>
    </source>
</reference>
<dbReference type="AlphaFoldDB" id="A0A9W6X977"/>
<accession>A0A9W6X977</accession>
<proteinExistence type="predicted"/>
<keyword evidence="2" id="KW-1185">Reference proteome</keyword>
<evidence type="ECO:0000313" key="1">
    <source>
        <dbReference type="EMBL" id="GMF33967.1"/>
    </source>
</evidence>
<organism evidence="1 2">
    <name type="scientific">Phytophthora fragariaefolia</name>
    <dbReference type="NCBI Taxonomy" id="1490495"/>
    <lineage>
        <taxon>Eukaryota</taxon>
        <taxon>Sar</taxon>
        <taxon>Stramenopiles</taxon>
        <taxon>Oomycota</taxon>
        <taxon>Peronosporomycetes</taxon>
        <taxon>Peronosporales</taxon>
        <taxon>Peronosporaceae</taxon>
        <taxon>Phytophthora</taxon>
    </lineage>
</organism>